<sequence>MFNVDIYGVAGRYLVDSHTTAPFDAMQFVECHNVLSEVTTAARKRVKLFESEAELGRLNIQEVNPHLLGRRVKNHLEKPPPVHLTEIRNSIYPSSAVELNTTSALANYATEAGYDMCTELLFVVWMCLTTGRMNDQATTAWACKGMLSQCTKRCATSNFGSEQSTFMRHVKEELDRCWGLVDPLWSIQHLALPDMEEVDFIVVGGGSGGSVVASRLSEVAHWQVALLEAGGPEPTENQVPAMYLNHHGPSNINWDFKLDPQTSACLGYKGGCCHWPRGKVMGGTSVLHGMMYMRGHPWDYDRWMALGVDGWTFKDVLPYFIKSEDNRQIGTVAEPQYHGTGGYLTVQRFPDKPPLVDAILAGARELGCDTNLDLNGKRQLGFSVTQATVRNGVRLSLAKAFIHPNLGRKNLRISLHSMVTKVIVDPITRRALGVQYRRRGETFTRTLIARKEVILCAGAIQSPQLLLLSGIGPASELLRVGVPVVYNLPRVGKNLVNHVSFTLNCWVSGETAYQRLNKKTLNQFLHTRSGPMASTGLSQLTGFVRLNLSDVNTPQSLPDIQVFFAGYMANDSSTGCLDEIECNGARYINIVPTLLRPRSRGELTLKSSDAMEPPSIKANYLQHQEDVDYLIEAIRFCERLIQTESMRRKGVKLDTAPAAGCEHLPHGSRNYWECAIRHWTNPENHQVGTCAMGRSEMDSVLDSRLRVHGLKGLRVIDASAIPTVPSGNINAPIIMIAERGADFIKQEHYAFKRSNIMSFMHQNSFVDPAWHLSNLLEFNKSLMLHPRADQGKLCNRAQTNNITRHTTCKLKLLRSFWQLESFNTRIAAVATETRKDPLLSRVLTYVLNGWPDVVPDGGLQHFHRRALELSVESDCLLWLYKVIVPSELRPEVLALLHELHPGSSRVKKLARGFVWLPGLDDELEARATNLGRSMPSCGQKVAGKCKKLCGQHSACGHSVADPCSKQSSASQLRLRDPKAVPVVLSGEMVKQAKPAPTPTPTSDPLPVADRPLPASSAPDLSTDSTPKALRRALSVMSPAQTPVRPATASPRVSAPRAALPKKCLGDIELKSFENVYRVSGNLQIRTVPHDSMPQTKYKILLALSSREKLHESFENSRRKRICGNALPYLMSRW</sequence>
<dbReference type="PANTHER" id="PTHR11552">
    <property type="entry name" value="GLUCOSE-METHANOL-CHOLINE GMC OXIDOREDUCTASE"/>
    <property type="match status" value="1"/>
</dbReference>
<feature type="region of interest" description="Disordered" evidence="2">
    <location>
        <begin position="987"/>
        <end position="1024"/>
    </location>
</feature>
<dbReference type="PROSITE" id="PS00624">
    <property type="entry name" value="GMC_OXRED_2"/>
    <property type="match status" value="1"/>
</dbReference>
<dbReference type="EMBL" id="OE001291">
    <property type="protein sequence ID" value="CAD7456458.1"/>
    <property type="molecule type" value="Genomic_DNA"/>
</dbReference>
<dbReference type="InterPro" id="IPR012132">
    <property type="entry name" value="GMC_OxRdtase"/>
</dbReference>
<dbReference type="SUPFAM" id="SSF51905">
    <property type="entry name" value="FAD/NAD(P)-binding domain"/>
    <property type="match status" value="1"/>
</dbReference>
<evidence type="ECO:0000256" key="2">
    <source>
        <dbReference type="SAM" id="MobiDB-lite"/>
    </source>
</evidence>
<accession>A0A7R9ID04</accession>
<comment type="similarity">
    <text evidence="1">Belongs to the GMC oxidoreductase family.</text>
</comment>
<proteinExistence type="inferred from homology"/>
<organism evidence="4">
    <name type="scientific">Timema tahoe</name>
    <dbReference type="NCBI Taxonomy" id="61484"/>
    <lineage>
        <taxon>Eukaryota</taxon>
        <taxon>Metazoa</taxon>
        <taxon>Ecdysozoa</taxon>
        <taxon>Arthropoda</taxon>
        <taxon>Hexapoda</taxon>
        <taxon>Insecta</taxon>
        <taxon>Pterygota</taxon>
        <taxon>Neoptera</taxon>
        <taxon>Polyneoptera</taxon>
        <taxon>Phasmatodea</taxon>
        <taxon>Timematodea</taxon>
        <taxon>Timematoidea</taxon>
        <taxon>Timematidae</taxon>
        <taxon>Timema</taxon>
    </lineage>
</organism>
<dbReference type="Gene3D" id="3.30.560.10">
    <property type="entry name" value="Glucose Oxidase, domain 3"/>
    <property type="match status" value="1"/>
</dbReference>
<name>A0A7R9ID04_9NEOP</name>
<dbReference type="GO" id="GO:0016614">
    <property type="term" value="F:oxidoreductase activity, acting on CH-OH group of donors"/>
    <property type="evidence" value="ECO:0007669"/>
    <property type="project" value="InterPro"/>
</dbReference>
<evidence type="ECO:0000259" key="3">
    <source>
        <dbReference type="PROSITE" id="PS00624"/>
    </source>
</evidence>
<dbReference type="Gene3D" id="3.50.50.60">
    <property type="entry name" value="FAD/NAD(P)-binding domain"/>
    <property type="match status" value="1"/>
</dbReference>
<dbReference type="GO" id="GO:0050660">
    <property type="term" value="F:flavin adenine dinucleotide binding"/>
    <property type="evidence" value="ECO:0007669"/>
    <property type="project" value="InterPro"/>
</dbReference>
<dbReference type="AlphaFoldDB" id="A0A7R9ID04"/>
<dbReference type="Pfam" id="PF00732">
    <property type="entry name" value="GMC_oxred_N"/>
    <property type="match status" value="1"/>
</dbReference>
<dbReference type="InterPro" id="IPR036188">
    <property type="entry name" value="FAD/NAD-bd_sf"/>
</dbReference>
<dbReference type="InterPro" id="IPR007867">
    <property type="entry name" value="GMC_OxRtase_C"/>
</dbReference>
<evidence type="ECO:0000313" key="4">
    <source>
        <dbReference type="EMBL" id="CAD7456458.1"/>
    </source>
</evidence>
<protein>
    <recommendedName>
        <fullName evidence="3">Glucose-methanol-choline oxidoreductase N-terminal domain-containing protein</fullName>
    </recommendedName>
</protein>
<dbReference type="SUPFAM" id="SSF54373">
    <property type="entry name" value="FAD-linked reductases, C-terminal domain"/>
    <property type="match status" value="1"/>
</dbReference>
<dbReference type="Pfam" id="PF05199">
    <property type="entry name" value="GMC_oxred_C"/>
    <property type="match status" value="1"/>
</dbReference>
<feature type="region of interest" description="Disordered" evidence="2">
    <location>
        <begin position="1035"/>
        <end position="1054"/>
    </location>
</feature>
<feature type="domain" description="Glucose-methanol-choline oxidoreductase N-terminal" evidence="3">
    <location>
        <begin position="458"/>
        <end position="472"/>
    </location>
</feature>
<reference evidence="4" key="1">
    <citation type="submission" date="2020-11" db="EMBL/GenBank/DDBJ databases">
        <authorList>
            <person name="Tran Van P."/>
        </authorList>
    </citation>
    <scope>NUCLEOTIDE SEQUENCE</scope>
</reference>
<gene>
    <name evidence="4" type="ORF">TTEB3V08_LOCUS4486</name>
</gene>
<evidence type="ECO:0000256" key="1">
    <source>
        <dbReference type="ARBA" id="ARBA00010790"/>
    </source>
</evidence>
<dbReference type="PANTHER" id="PTHR11552:SF217">
    <property type="entry name" value="GLUCOSE DEHYDROGENASE [FAD, QUINONE]"/>
    <property type="match status" value="1"/>
</dbReference>
<dbReference type="InterPro" id="IPR000172">
    <property type="entry name" value="GMC_OxRdtase_N"/>
</dbReference>